<protein>
    <submittedName>
        <fullName evidence="3">Uncharacterized protein</fullName>
    </submittedName>
</protein>
<organism evidence="3 4">
    <name type="scientific">Heterodera schachtii</name>
    <name type="common">Sugarbeet cyst nematode worm</name>
    <name type="synonym">Tylenchus schachtii</name>
    <dbReference type="NCBI Taxonomy" id="97005"/>
    <lineage>
        <taxon>Eukaryota</taxon>
        <taxon>Metazoa</taxon>
        <taxon>Ecdysozoa</taxon>
        <taxon>Nematoda</taxon>
        <taxon>Chromadorea</taxon>
        <taxon>Rhabditida</taxon>
        <taxon>Tylenchina</taxon>
        <taxon>Tylenchomorpha</taxon>
        <taxon>Tylenchoidea</taxon>
        <taxon>Heteroderidae</taxon>
        <taxon>Heteroderinae</taxon>
        <taxon>Heterodera</taxon>
    </lineage>
</organism>
<evidence type="ECO:0000313" key="4">
    <source>
        <dbReference type="Proteomes" id="UP001620645"/>
    </source>
</evidence>
<evidence type="ECO:0000313" key="3">
    <source>
        <dbReference type="EMBL" id="KAL3094575.1"/>
    </source>
</evidence>
<feature type="region of interest" description="Disordered" evidence="1">
    <location>
        <begin position="28"/>
        <end position="96"/>
    </location>
</feature>
<feature type="compositionally biased region" description="Low complexity" evidence="1">
    <location>
        <begin position="84"/>
        <end position="94"/>
    </location>
</feature>
<dbReference type="EMBL" id="JBICCN010000087">
    <property type="protein sequence ID" value="KAL3094574.1"/>
    <property type="molecule type" value="Genomic_DNA"/>
</dbReference>
<dbReference type="EMBL" id="JBICCN010000087">
    <property type="protein sequence ID" value="KAL3094575.1"/>
    <property type="molecule type" value="Genomic_DNA"/>
</dbReference>
<comment type="caution">
    <text evidence="3">The sequence shown here is derived from an EMBL/GenBank/DDBJ whole genome shotgun (WGS) entry which is preliminary data.</text>
</comment>
<dbReference type="Proteomes" id="UP001620645">
    <property type="component" value="Unassembled WGS sequence"/>
</dbReference>
<sequence length="132" mass="14540">MGAQVVPKWLGLSMKIWHRQLMMNSTNWLRRKDNNDEDAENDNNQQPNGSDQALNRPSPADRRHPTAQSPQKDGANGGGGGTTDGASSSSSTSAVVERGPKTAKFLSFFEQFTLCTMFRIFGRFVGTYPIAF</sequence>
<reference evidence="3 4" key="1">
    <citation type="submission" date="2024-10" db="EMBL/GenBank/DDBJ databases">
        <authorList>
            <person name="Kim D."/>
        </authorList>
    </citation>
    <scope>NUCLEOTIDE SEQUENCE [LARGE SCALE GENOMIC DNA]</scope>
    <source>
        <strain evidence="3">Taebaek</strain>
    </source>
</reference>
<proteinExistence type="predicted"/>
<feature type="compositionally biased region" description="Polar residues" evidence="1">
    <location>
        <begin position="45"/>
        <end position="55"/>
    </location>
</feature>
<dbReference type="AlphaFoldDB" id="A0ABD2JV96"/>
<evidence type="ECO:0000256" key="1">
    <source>
        <dbReference type="SAM" id="MobiDB-lite"/>
    </source>
</evidence>
<keyword evidence="4" id="KW-1185">Reference proteome</keyword>
<gene>
    <name evidence="2" type="ORF">niasHS_004758</name>
    <name evidence="3" type="ORF">niasHS_004759</name>
</gene>
<name>A0ABD2JV96_HETSC</name>
<accession>A0ABD2JV96</accession>
<evidence type="ECO:0000313" key="2">
    <source>
        <dbReference type="EMBL" id="KAL3094574.1"/>
    </source>
</evidence>